<dbReference type="InterPro" id="IPR012373">
    <property type="entry name" value="Ferrdict_sens_TM"/>
</dbReference>
<dbReference type="EMBL" id="JASMWN010000015">
    <property type="protein sequence ID" value="MDU9005551.1"/>
    <property type="molecule type" value="Genomic_DNA"/>
</dbReference>
<evidence type="ECO:0000256" key="1">
    <source>
        <dbReference type="SAM" id="SignalP"/>
    </source>
</evidence>
<organism evidence="3 4">
    <name type="scientific">Sedimentitalea todarodis</name>
    <dbReference type="NCBI Taxonomy" id="1631240"/>
    <lineage>
        <taxon>Bacteria</taxon>
        <taxon>Pseudomonadati</taxon>
        <taxon>Pseudomonadota</taxon>
        <taxon>Alphaproteobacteria</taxon>
        <taxon>Rhodobacterales</taxon>
        <taxon>Paracoccaceae</taxon>
        <taxon>Sedimentitalea</taxon>
    </lineage>
</organism>
<feature type="domain" description="FecR protein" evidence="2">
    <location>
        <begin position="38"/>
        <end position="123"/>
    </location>
</feature>
<accession>A0ABU3VH85</accession>
<reference evidence="4" key="1">
    <citation type="submission" date="2023-05" db="EMBL/GenBank/DDBJ databases">
        <title>Sedimentitalea sp. nov. JM2-8.</title>
        <authorList>
            <person name="Huang J."/>
        </authorList>
    </citation>
    <scope>NUCLEOTIDE SEQUENCE [LARGE SCALE GENOMIC DNA]</scope>
    <source>
        <strain evidence="4">KHS03</strain>
    </source>
</reference>
<feature type="signal peptide" evidence="1">
    <location>
        <begin position="1"/>
        <end position="22"/>
    </location>
</feature>
<evidence type="ECO:0000313" key="4">
    <source>
        <dbReference type="Proteomes" id="UP001255416"/>
    </source>
</evidence>
<keyword evidence="1" id="KW-0732">Signal</keyword>
<comment type="caution">
    <text evidence="3">The sequence shown here is derived from an EMBL/GenBank/DDBJ whole genome shotgun (WGS) entry which is preliminary data.</text>
</comment>
<dbReference type="InterPro" id="IPR006860">
    <property type="entry name" value="FecR"/>
</dbReference>
<dbReference type="PANTHER" id="PTHR30273:SF2">
    <property type="entry name" value="PROTEIN FECR"/>
    <property type="match status" value="1"/>
</dbReference>
<gene>
    <name evidence="3" type="ORF">QO231_17085</name>
</gene>
<dbReference type="Pfam" id="PF04773">
    <property type="entry name" value="FecR"/>
    <property type="match status" value="1"/>
</dbReference>
<name>A0ABU3VH85_9RHOB</name>
<evidence type="ECO:0000259" key="2">
    <source>
        <dbReference type="Pfam" id="PF04773"/>
    </source>
</evidence>
<dbReference type="RefSeq" id="WP_316779116.1">
    <property type="nucleotide sequence ID" value="NZ_JASMWN010000015.1"/>
</dbReference>
<feature type="chain" id="PRO_5045646957" evidence="1">
    <location>
        <begin position="23"/>
        <end position="169"/>
    </location>
</feature>
<protein>
    <submittedName>
        <fullName evidence="3">FecR family protein</fullName>
    </submittedName>
</protein>
<keyword evidence="4" id="KW-1185">Reference proteome</keyword>
<dbReference type="Gene3D" id="2.60.120.1440">
    <property type="match status" value="1"/>
</dbReference>
<evidence type="ECO:0000313" key="3">
    <source>
        <dbReference type="EMBL" id="MDU9005551.1"/>
    </source>
</evidence>
<dbReference type="PANTHER" id="PTHR30273">
    <property type="entry name" value="PERIPLASMIC SIGNAL SENSOR AND SIGMA FACTOR ACTIVATOR FECR-RELATED"/>
    <property type="match status" value="1"/>
</dbReference>
<dbReference type="Proteomes" id="UP001255416">
    <property type="component" value="Unassembled WGS sequence"/>
</dbReference>
<sequence length="169" mass="17754">MSFARMMIVSALLMFHALQAHAQMPENCALTAVSDSDRYVLKCAGNLVIEMDAATKLGIANGRDGLAERVTLTGGTVLIDVEPGGAAPQIRTPHAIAAVRGTVYAVDIQSSSTAVFVVRGAVNVRHLHGSDGSVELQAGQGVDVTPGQSLEVKTWGEGRVRTLLSRFGQ</sequence>
<proteinExistence type="predicted"/>